<dbReference type="InterPro" id="IPR006311">
    <property type="entry name" value="TAT_signal"/>
</dbReference>
<accession>A0A7X1MCJ3</accession>
<dbReference type="AlphaFoldDB" id="A0A7X1MCJ3"/>
<dbReference type="PROSITE" id="PS51318">
    <property type="entry name" value="TAT"/>
    <property type="match status" value="1"/>
</dbReference>
<keyword evidence="1" id="KW-0732">Signal</keyword>
<organism evidence="2 3">
    <name type="scientific">Streptomyces cupreus</name>
    <dbReference type="NCBI Taxonomy" id="2759956"/>
    <lineage>
        <taxon>Bacteria</taxon>
        <taxon>Bacillati</taxon>
        <taxon>Actinomycetota</taxon>
        <taxon>Actinomycetes</taxon>
        <taxon>Kitasatosporales</taxon>
        <taxon>Streptomycetaceae</taxon>
        <taxon>Streptomyces</taxon>
    </lineage>
</organism>
<dbReference type="RefSeq" id="WP_186285788.1">
    <property type="nucleotide sequence ID" value="NZ_JACMSF010000042.1"/>
</dbReference>
<name>A0A7X1MCJ3_9ACTN</name>
<protein>
    <submittedName>
        <fullName evidence="2">Uncharacterized protein</fullName>
    </submittedName>
</protein>
<proteinExistence type="predicted"/>
<evidence type="ECO:0000313" key="3">
    <source>
        <dbReference type="Proteomes" id="UP000584670"/>
    </source>
</evidence>
<feature type="signal peptide" evidence="1">
    <location>
        <begin position="1"/>
        <end position="33"/>
    </location>
</feature>
<sequence>MDSDTQLPLSRRTVLRGTALAALTVLGARPAQAAENAPAVPENAPHPSYEAIVGLL</sequence>
<feature type="chain" id="PRO_5031390388" evidence="1">
    <location>
        <begin position="34"/>
        <end position="56"/>
    </location>
</feature>
<dbReference type="EMBL" id="JACMSF010000042">
    <property type="protein sequence ID" value="MBC2905948.1"/>
    <property type="molecule type" value="Genomic_DNA"/>
</dbReference>
<keyword evidence="3" id="KW-1185">Reference proteome</keyword>
<evidence type="ECO:0000256" key="1">
    <source>
        <dbReference type="SAM" id="SignalP"/>
    </source>
</evidence>
<reference evidence="2 3" key="1">
    <citation type="submission" date="2020-08" db="EMBL/GenBank/DDBJ databases">
        <title>Streptomyces sp. PSKA01 genome sequencing and assembly.</title>
        <authorList>
            <person name="Mandal S."/>
            <person name="Maiti P.K."/>
            <person name="Das P."/>
        </authorList>
    </citation>
    <scope>NUCLEOTIDE SEQUENCE [LARGE SCALE GENOMIC DNA]</scope>
    <source>
        <strain evidence="2 3">PSKA01</strain>
    </source>
</reference>
<evidence type="ECO:0000313" key="2">
    <source>
        <dbReference type="EMBL" id="MBC2905948.1"/>
    </source>
</evidence>
<dbReference type="Proteomes" id="UP000584670">
    <property type="component" value="Unassembled WGS sequence"/>
</dbReference>
<comment type="caution">
    <text evidence="2">The sequence shown here is derived from an EMBL/GenBank/DDBJ whole genome shotgun (WGS) entry which is preliminary data.</text>
</comment>
<gene>
    <name evidence="2" type="ORF">H4N64_31215</name>
</gene>